<feature type="compositionally biased region" description="Polar residues" evidence="2">
    <location>
        <begin position="240"/>
        <end position="250"/>
    </location>
</feature>
<accession>A0A9P6RXL9</accession>
<feature type="region of interest" description="Disordered" evidence="2">
    <location>
        <begin position="475"/>
        <end position="584"/>
    </location>
</feature>
<feature type="compositionally biased region" description="Low complexity" evidence="2">
    <location>
        <begin position="686"/>
        <end position="716"/>
    </location>
</feature>
<feature type="region of interest" description="Disordered" evidence="2">
    <location>
        <begin position="1202"/>
        <end position="1221"/>
    </location>
</feature>
<feature type="compositionally biased region" description="Low complexity" evidence="2">
    <location>
        <begin position="142"/>
        <end position="164"/>
    </location>
</feature>
<feature type="region of interest" description="Disordered" evidence="2">
    <location>
        <begin position="626"/>
        <end position="655"/>
    </location>
</feature>
<feature type="compositionally biased region" description="Basic and acidic residues" evidence="2">
    <location>
        <begin position="1204"/>
        <end position="1221"/>
    </location>
</feature>
<feature type="region of interest" description="Disordered" evidence="2">
    <location>
        <begin position="790"/>
        <end position="885"/>
    </location>
</feature>
<feature type="compositionally biased region" description="Pro residues" evidence="2">
    <location>
        <begin position="790"/>
        <end position="804"/>
    </location>
</feature>
<feature type="compositionally biased region" description="Low complexity" evidence="2">
    <location>
        <begin position="381"/>
        <end position="392"/>
    </location>
</feature>
<feature type="compositionally biased region" description="Polar residues" evidence="2">
    <location>
        <begin position="840"/>
        <end position="858"/>
    </location>
</feature>
<feature type="compositionally biased region" description="Basic and acidic residues" evidence="2">
    <location>
        <begin position="490"/>
        <end position="511"/>
    </location>
</feature>
<protein>
    <submittedName>
        <fullName evidence="3">Uncharacterized protein</fullName>
    </submittedName>
</protein>
<dbReference type="Proteomes" id="UP000738325">
    <property type="component" value="Unassembled WGS sequence"/>
</dbReference>
<feature type="compositionally biased region" description="Polar residues" evidence="2">
    <location>
        <begin position="730"/>
        <end position="739"/>
    </location>
</feature>
<feature type="region of interest" description="Disordered" evidence="2">
    <location>
        <begin position="676"/>
        <end position="769"/>
    </location>
</feature>
<dbReference type="Gene3D" id="1.10.287.1490">
    <property type="match status" value="1"/>
</dbReference>
<dbReference type="OrthoDB" id="2447185at2759"/>
<evidence type="ECO:0000256" key="2">
    <source>
        <dbReference type="SAM" id="MobiDB-lite"/>
    </source>
</evidence>
<feature type="compositionally biased region" description="Basic and acidic residues" evidence="2">
    <location>
        <begin position="543"/>
        <end position="553"/>
    </location>
</feature>
<sequence length="1385" mass="152888">MASRFTPQQQRHAPENHFQDGHPAPPESSEWNPYNEQAMKPPTGSTSSNKNWAAPDPYSSQAYHPGTPSLQHQQPFSTQPPRGASSAFAAGLRDRSNSNSSNLSGAGLGQGYGYGNYSGSHMSQMSQHSNSSASYVHPPPQHSMHYQQQQQQSWQYQGYQDSAAGGSGSPSQSYNSFSRVNSNSTVRSDLTATGPLDTYSVTNGTTSGTSWSNLAGQDQQQGYQPQTTYNGTTNTSSDGLSTDYQQSTHPQRQHRPIPSDISVSSVNRAFQLETQQQQQQMTASQSLMQSLEPNASSPHGSPRPVQRTAQKRREQQHQSATDDGASGDLPSLDEYEEMLQKMATPNPGQLNPREARSNLKRTEYNHEARAERLARQARKLQQQQQQPQQQQQFLSESMALPSTGSPRTRPISPQPGRRTPTSEDRKLRRRSSLPTSFGELPSRVMTSLKRRSSGLQLSPSSALPVPAQVSVGHVVNDSPAFGNRLNTVRRSWEEESVAPREDLLYNGRDHSTTSSASRSLLHADDDDDGRSTQSGEFGGQRMEQQRHIRRNSDRLSSSGAPLLTTKSQLRLSRTPSHSDAEESAVLTTADNYDADQENEHASGAAWTKADDTDRQIDQFQLELQQLQNNGPTPPRGHPKSATNPPTSRPRATTPLGMVVEEGSPILTGAPSRQQLLASMDDGGGMSSPNRSTSPNSSRSRSTTPVANTRAPFVPVSAPVPPVSITGGHAPSSSLNTQRKGSPAGRRVKPSPPVSTSILPPTTPRPRAGSIASVSNMASISIDSVLQKAPPSLPLPSLPQPPNSPLPGGTPGDTVAQRRRKASGSKDLVLPTPQLLAESSFAGQENDSLPTPASLSSMSPDMGAMVSPAFTSTPSSSSTPNHQSQILRLKKRVGTLEKELDTLNKGLSDRVRDGSELQFQIEQLTLERDALEKQVAVLQGHIYKGMENEDPEMQRTLKEIRDQRDELLKECYARQDQARADAAASVAVTISAITAATEIQEQGSTAELEELKSKLTEKEQTIQRLMSEQQHKPSPNDAPSASDHLDTSLLLAERSFLEKELADTRDEIKGLRDQLSELETNSAQGQKLREGLELKIEALQLMEETGNHSNQRDAQGDIDTYQKEIATLRSERDTYRQDLDSLNLRLQQEEAQYRTLQDTVQRLNSKLANIESQHATDIQKLQHDHEEVLEKVVINHANALSDLTDQSKTESERGFRKEKQEASARERVLKTQIDEQSVRNDMLEERLYLQEMVQGKLEESVKDEREAWAQTKASLERQLAIEQLQQQENTLKITQVEKENRRLRTILADLDIVALLASSREDFSAGDRDDRQKEEEMNAMYERQRQQWTEQVRLLEHKVAKADKAAAEIAQKNMELMVALDLAQSS</sequence>
<feature type="coiled-coil region" evidence="1">
    <location>
        <begin position="1330"/>
        <end position="1364"/>
    </location>
</feature>
<keyword evidence="4" id="KW-1185">Reference proteome</keyword>
<feature type="compositionally biased region" description="Polar residues" evidence="2">
    <location>
        <begin position="554"/>
        <end position="577"/>
    </location>
</feature>
<evidence type="ECO:0000313" key="3">
    <source>
        <dbReference type="EMBL" id="KAG0330569.1"/>
    </source>
</evidence>
<feature type="compositionally biased region" description="Polar residues" evidence="2">
    <location>
        <begin position="170"/>
        <end position="191"/>
    </location>
</feature>
<proteinExistence type="predicted"/>
<name>A0A9P6RXL9_9FUNG</name>
<feature type="compositionally biased region" description="Polar residues" evidence="2">
    <location>
        <begin position="1"/>
        <end position="11"/>
    </location>
</feature>
<evidence type="ECO:0000313" key="4">
    <source>
        <dbReference type="Proteomes" id="UP000738325"/>
    </source>
</evidence>
<feature type="compositionally biased region" description="Low complexity" evidence="2">
    <location>
        <begin position="271"/>
        <end position="291"/>
    </location>
</feature>
<keyword evidence="1" id="KW-0175">Coiled coil</keyword>
<feature type="compositionally biased region" description="Basic and acidic residues" evidence="2">
    <location>
        <begin position="353"/>
        <end position="374"/>
    </location>
</feature>
<feature type="compositionally biased region" description="Low complexity" evidence="2">
    <location>
        <begin position="200"/>
        <end position="239"/>
    </location>
</feature>
<feature type="coiled-coil region" evidence="1">
    <location>
        <begin position="1257"/>
        <end position="1300"/>
    </location>
</feature>
<feature type="compositionally biased region" description="Polar residues" evidence="2">
    <location>
        <begin position="58"/>
        <end position="80"/>
    </location>
</feature>
<feature type="coiled-coil region" evidence="1">
    <location>
        <begin position="1000"/>
        <end position="1027"/>
    </location>
</feature>
<feature type="compositionally biased region" description="Low complexity" evidence="2">
    <location>
        <begin position="117"/>
        <end position="134"/>
    </location>
</feature>
<feature type="region of interest" description="Disordered" evidence="2">
    <location>
        <begin position="1"/>
        <end position="463"/>
    </location>
</feature>
<reference evidence="3" key="1">
    <citation type="journal article" date="2020" name="Fungal Divers.">
        <title>Resolving the Mortierellaceae phylogeny through synthesis of multi-gene phylogenetics and phylogenomics.</title>
        <authorList>
            <person name="Vandepol N."/>
            <person name="Liber J."/>
            <person name="Desiro A."/>
            <person name="Na H."/>
            <person name="Kennedy M."/>
            <person name="Barry K."/>
            <person name="Grigoriev I.V."/>
            <person name="Miller A.N."/>
            <person name="O'Donnell K."/>
            <person name="Stajich J.E."/>
            <person name="Bonito G."/>
        </authorList>
    </citation>
    <scope>NUCLEOTIDE SEQUENCE</scope>
    <source>
        <strain evidence="3">REB-010B</strain>
    </source>
</reference>
<comment type="caution">
    <text evidence="3">The sequence shown here is derived from an EMBL/GenBank/DDBJ whole genome shotgun (WGS) entry which is preliminary data.</text>
</comment>
<feature type="coiled-coil region" evidence="1">
    <location>
        <begin position="885"/>
        <end position="940"/>
    </location>
</feature>
<feature type="coiled-coil region" evidence="1">
    <location>
        <begin position="1053"/>
        <end position="1172"/>
    </location>
</feature>
<feature type="compositionally biased region" description="Gly residues" evidence="2">
    <location>
        <begin position="106"/>
        <end position="116"/>
    </location>
</feature>
<organism evidence="3 4">
    <name type="scientific">Dissophora globulifera</name>
    <dbReference type="NCBI Taxonomy" id="979702"/>
    <lineage>
        <taxon>Eukaryota</taxon>
        <taxon>Fungi</taxon>
        <taxon>Fungi incertae sedis</taxon>
        <taxon>Mucoromycota</taxon>
        <taxon>Mortierellomycotina</taxon>
        <taxon>Mortierellomycetes</taxon>
        <taxon>Mortierellales</taxon>
        <taxon>Mortierellaceae</taxon>
        <taxon>Dissophora</taxon>
    </lineage>
</organism>
<gene>
    <name evidence="3" type="ORF">BGZ99_000040</name>
</gene>
<feature type="compositionally biased region" description="Low complexity" evidence="2">
    <location>
        <begin position="866"/>
        <end position="879"/>
    </location>
</feature>
<evidence type="ECO:0000256" key="1">
    <source>
        <dbReference type="SAM" id="Coils"/>
    </source>
</evidence>
<dbReference type="EMBL" id="JAAAIP010000001">
    <property type="protein sequence ID" value="KAG0330569.1"/>
    <property type="molecule type" value="Genomic_DNA"/>
</dbReference>